<dbReference type="OrthoDB" id="3419705at2"/>
<dbReference type="Gene3D" id="3.30.530.20">
    <property type="match status" value="1"/>
</dbReference>
<comment type="caution">
    <text evidence="1">The sequence shown here is derived from an EMBL/GenBank/DDBJ whole genome shotgun (WGS) entry which is preliminary data.</text>
</comment>
<dbReference type="RefSeq" id="WP_130348321.1">
    <property type="nucleotide sequence ID" value="NZ_SGWQ01000015.1"/>
</dbReference>
<reference evidence="1 2" key="1">
    <citation type="submission" date="2019-02" db="EMBL/GenBank/DDBJ databases">
        <title>Genomic Encyclopedia of Type Strains, Phase IV (KMG-IV): sequencing the most valuable type-strain genomes for metagenomic binning, comparative biology and taxonomic classification.</title>
        <authorList>
            <person name="Goeker M."/>
        </authorList>
    </citation>
    <scope>NUCLEOTIDE SEQUENCE [LARGE SCALE GENOMIC DNA]</scope>
    <source>
        <strain evidence="1 2">DSM 101727</strain>
    </source>
</reference>
<keyword evidence="2" id="KW-1185">Reference proteome</keyword>
<dbReference type="Proteomes" id="UP000294257">
    <property type="component" value="Unassembled WGS sequence"/>
</dbReference>
<organism evidence="1 2">
    <name type="scientific">Herbihabitans rhizosphaerae</name>
    <dbReference type="NCBI Taxonomy" id="1872711"/>
    <lineage>
        <taxon>Bacteria</taxon>
        <taxon>Bacillati</taxon>
        <taxon>Actinomycetota</taxon>
        <taxon>Actinomycetes</taxon>
        <taxon>Pseudonocardiales</taxon>
        <taxon>Pseudonocardiaceae</taxon>
        <taxon>Herbihabitans</taxon>
    </lineage>
</organism>
<proteinExistence type="predicted"/>
<dbReference type="AlphaFoldDB" id="A0A4Q7KCG6"/>
<evidence type="ECO:0000313" key="2">
    <source>
        <dbReference type="Proteomes" id="UP000294257"/>
    </source>
</evidence>
<dbReference type="SUPFAM" id="SSF55961">
    <property type="entry name" value="Bet v1-like"/>
    <property type="match status" value="1"/>
</dbReference>
<protein>
    <submittedName>
        <fullName evidence="1">Polyketide cyclase/dehydrase/lipid transport protein</fullName>
    </submittedName>
</protein>
<dbReference type="InterPro" id="IPR023393">
    <property type="entry name" value="START-like_dom_sf"/>
</dbReference>
<evidence type="ECO:0000313" key="1">
    <source>
        <dbReference type="EMBL" id="RZS31178.1"/>
    </source>
</evidence>
<dbReference type="EMBL" id="SGWQ01000015">
    <property type="protein sequence ID" value="RZS31178.1"/>
    <property type="molecule type" value="Genomic_DNA"/>
</dbReference>
<accession>A0A4Q7KCG6</accession>
<dbReference type="InterPro" id="IPR019587">
    <property type="entry name" value="Polyketide_cyclase/dehydratase"/>
</dbReference>
<sequence>MNTVLSEIVPAGNLAAVARHELHIPGPVAEVFEMTRDVTRWSEYMPAVTEAKFVEDHADGDVVEISAEANDEKHTWRSRRAVDRTERTIEFSRIGATEPLVTMTGKWEFQADGDGTRAVLTHRFVTTTTEALEFFGNATRSNATRDLEGLADHFTKEAAR</sequence>
<gene>
    <name evidence="1" type="ORF">EV193_11557</name>
</gene>
<name>A0A4Q7KCG6_9PSEU</name>
<dbReference type="Pfam" id="PF10604">
    <property type="entry name" value="Polyketide_cyc2"/>
    <property type="match status" value="1"/>
</dbReference>